<evidence type="ECO:0000259" key="1">
    <source>
        <dbReference type="SMART" id="SM00731"/>
    </source>
</evidence>
<evidence type="ECO:0000313" key="3">
    <source>
        <dbReference type="Proteomes" id="UP000503454"/>
    </source>
</evidence>
<feature type="domain" description="SprT-like" evidence="1">
    <location>
        <begin position="1"/>
        <end position="144"/>
    </location>
</feature>
<dbReference type="KEGG" id="vg:77928313"/>
<accession>A0A6G8R457</accession>
<dbReference type="Pfam" id="PF10263">
    <property type="entry name" value="SprT-like"/>
    <property type="match status" value="1"/>
</dbReference>
<dbReference type="InterPro" id="IPR006640">
    <property type="entry name" value="SprT-like_domain"/>
</dbReference>
<sequence>MNLILAERMARKLMMEHGLYGWNFKWDRAARRFGQCDYSKATISMSRKLTVQRNEDAVRNTMLHEIAHALTPGDGHGPKWRAKALAIGCNGKRCSDDPVKIEPNWLGVCPSGHKAAERLRRPSAKARPMSCSKCNPHRFDERYVIRWVAA</sequence>
<organism evidence="2 3">
    <name type="scientific">Streptomyces phage Muntaha</name>
    <dbReference type="NCBI Taxonomy" id="2713269"/>
    <lineage>
        <taxon>Viruses</taxon>
        <taxon>Duplodnaviria</taxon>
        <taxon>Heunggongvirae</taxon>
        <taxon>Uroviricota</taxon>
        <taxon>Caudoviricetes</taxon>
        <taxon>Stanwilliamsviridae</taxon>
        <taxon>Loccivirinae</taxon>
        <taxon>Wakandavirus</taxon>
        <taxon>Wakandavirus muntaha</taxon>
    </lineage>
</organism>
<dbReference type="GO" id="GO:0006950">
    <property type="term" value="P:response to stress"/>
    <property type="evidence" value="ECO:0007669"/>
    <property type="project" value="UniProtKB-ARBA"/>
</dbReference>
<keyword evidence="2" id="KW-0645">Protease</keyword>
<dbReference type="RefSeq" id="YP_010652494.1">
    <property type="nucleotide sequence ID" value="NC_070786.1"/>
</dbReference>
<protein>
    <submittedName>
        <fullName evidence="2">SprT-like protease</fullName>
    </submittedName>
</protein>
<proteinExistence type="predicted"/>
<dbReference type="Proteomes" id="UP000503454">
    <property type="component" value="Segment"/>
</dbReference>
<keyword evidence="3" id="KW-1185">Reference proteome</keyword>
<keyword evidence="2" id="KW-0378">Hydrolase</keyword>
<dbReference type="SMART" id="SM00731">
    <property type="entry name" value="SprT"/>
    <property type="match status" value="1"/>
</dbReference>
<dbReference type="EMBL" id="MT024872">
    <property type="protein sequence ID" value="QIN94738.1"/>
    <property type="molecule type" value="Genomic_DNA"/>
</dbReference>
<evidence type="ECO:0000313" key="2">
    <source>
        <dbReference type="EMBL" id="QIN94738.1"/>
    </source>
</evidence>
<dbReference type="GO" id="GO:0006508">
    <property type="term" value="P:proteolysis"/>
    <property type="evidence" value="ECO:0007669"/>
    <property type="project" value="UniProtKB-KW"/>
</dbReference>
<reference evidence="2 3" key="1">
    <citation type="submission" date="2020-02" db="EMBL/GenBank/DDBJ databases">
        <authorList>
            <person name="Yaqubi I.B."/>
            <person name="Almaguer A.N."/>
            <person name="Torres S.A."/>
            <person name="Nayek S."/>
            <person name="Bhuiyan S."/>
            <person name="Hughes L.E."/>
            <person name="Garlena R.A."/>
            <person name="Russell D.A."/>
            <person name="Pope W.H."/>
            <person name="Jacobs-Sera D."/>
            <person name="Hatfull G.F."/>
        </authorList>
    </citation>
    <scope>NUCLEOTIDE SEQUENCE [LARGE SCALE GENOMIC DNA]</scope>
</reference>
<name>A0A6G8R457_9CAUD</name>
<gene>
    <name evidence="2" type="primary">214</name>
    <name evidence="2" type="ORF">SEA_MUNTAHA_214</name>
</gene>
<dbReference type="GO" id="GO:0008233">
    <property type="term" value="F:peptidase activity"/>
    <property type="evidence" value="ECO:0007669"/>
    <property type="project" value="UniProtKB-KW"/>
</dbReference>
<dbReference type="GeneID" id="77928313"/>